<evidence type="ECO:0000313" key="1">
    <source>
        <dbReference type="EMBL" id="MBB4133897.1"/>
    </source>
</evidence>
<proteinExistence type="predicted"/>
<reference evidence="1 2" key="1">
    <citation type="submission" date="2020-08" db="EMBL/GenBank/DDBJ databases">
        <title>Sequencing the genomes of 1000 actinobacteria strains.</title>
        <authorList>
            <person name="Klenk H.-P."/>
        </authorList>
    </citation>
    <scope>NUCLEOTIDE SEQUENCE [LARGE SCALE GENOMIC DNA]</scope>
    <source>
        <strain evidence="1 2">DSM 45298</strain>
    </source>
</reference>
<comment type="caution">
    <text evidence="1">The sequence shown here is derived from an EMBL/GenBank/DDBJ whole genome shotgun (WGS) entry which is preliminary data.</text>
</comment>
<keyword evidence="2" id="KW-1185">Reference proteome</keyword>
<sequence length="76" mass="8650">MYAPRARARADPLSLAPEEVYVLLAVAPVTPVTIRCNLLVTRLFLWDVQPILPTCAHPWHNYGTTLGIDRARQQRR</sequence>
<dbReference type="EMBL" id="JACIFP010000001">
    <property type="protein sequence ID" value="MBB4133897.1"/>
    <property type="molecule type" value="Genomic_DNA"/>
</dbReference>
<gene>
    <name evidence="1" type="ORF">BKA16_000449</name>
</gene>
<accession>A0A840F2U4</accession>
<dbReference type="Proteomes" id="UP000551501">
    <property type="component" value="Unassembled WGS sequence"/>
</dbReference>
<evidence type="ECO:0000313" key="2">
    <source>
        <dbReference type="Proteomes" id="UP000551501"/>
    </source>
</evidence>
<dbReference type="AlphaFoldDB" id="A0A840F2U4"/>
<protein>
    <submittedName>
        <fullName evidence="1">Uncharacterized protein</fullName>
    </submittedName>
</protein>
<name>A0A840F2U4_9ACTN</name>
<organism evidence="1 2">
    <name type="scientific">Gordonia humi</name>
    <dbReference type="NCBI Taxonomy" id="686429"/>
    <lineage>
        <taxon>Bacteria</taxon>
        <taxon>Bacillati</taxon>
        <taxon>Actinomycetota</taxon>
        <taxon>Actinomycetes</taxon>
        <taxon>Mycobacteriales</taxon>
        <taxon>Gordoniaceae</taxon>
        <taxon>Gordonia</taxon>
    </lineage>
</organism>